<dbReference type="InterPro" id="IPR036865">
    <property type="entry name" value="CRAL-TRIO_dom_sf"/>
</dbReference>
<dbReference type="SUPFAM" id="SSF46938">
    <property type="entry name" value="CRAL/TRIO N-terminal domain"/>
    <property type="match status" value="1"/>
</dbReference>
<keyword evidence="4" id="KW-1185">Reference proteome</keyword>
<dbReference type="AlphaFoldDB" id="A0A401KUY1"/>
<evidence type="ECO:0000313" key="4">
    <source>
        <dbReference type="Proteomes" id="UP000286921"/>
    </source>
</evidence>
<organism evidence="3 4">
    <name type="scientific">Aspergillus awamori</name>
    <name type="common">Black koji mold</name>
    <dbReference type="NCBI Taxonomy" id="105351"/>
    <lineage>
        <taxon>Eukaryota</taxon>
        <taxon>Fungi</taxon>
        <taxon>Dikarya</taxon>
        <taxon>Ascomycota</taxon>
        <taxon>Pezizomycotina</taxon>
        <taxon>Eurotiomycetes</taxon>
        <taxon>Eurotiomycetidae</taxon>
        <taxon>Eurotiales</taxon>
        <taxon>Aspergillaceae</taxon>
        <taxon>Aspergillus</taxon>
    </lineage>
</organism>
<dbReference type="SMART" id="SM01100">
    <property type="entry name" value="CRAL_TRIO_N"/>
    <property type="match status" value="1"/>
</dbReference>
<dbReference type="PROSITE" id="PS50191">
    <property type="entry name" value="CRAL_TRIO"/>
    <property type="match status" value="1"/>
</dbReference>
<dbReference type="InterPro" id="IPR036273">
    <property type="entry name" value="CRAL/TRIO_N_dom_sf"/>
</dbReference>
<comment type="caution">
    <text evidence="3">The sequence shown here is derived from an EMBL/GenBank/DDBJ whole genome shotgun (WGS) entry which is preliminary data.</text>
</comment>
<dbReference type="PANTHER" id="PTHR46590">
    <property type="entry name" value="PHOSPHATIDYLINOSITOL TRANSFER PROTEIN CSR1-RELATED"/>
    <property type="match status" value="1"/>
</dbReference>
<dbReference type="SUPFAM" id="SSF52087">
    <property type="entry name" value="CRAL/TRIO domain"/>
    <property type="match status" value="1"/>
</dbReference>
<dbReference type="STRING" id="105351.A0A401KUY1"/>
<name>A0A401KUY1_ASPAW</name>
<dbReference type="Gene3D" id="3.40.525.10">
    <property type="entry name" value="CRAL-TRIO lipid binding domain"/>
    <property type="match status" value="1"/>
</dbReference>
<evidence type="ECO:0000256" key="1">
    <source>
        <dbReference type="SAM" id="MobiDB-lite"/>
    </source>
</evidence>
<gene>
    <name evidence="3" type="ORF">AAWM_05981</name>
</gene>
<reference evidence="3 4" key="1">
    <citation type="submission" date="2016-09" db="EMBL/GenBank/DDBJ databases">
        <title>Aspergillus awamori IFM 58123T.</title>
        <authorList>
            <person name="Kusuya Y."/>
            <person name="Shimizu M."/>
            <person name="Takahashi H."/>
            <person name="Yaguchi T."/>
        </authorList>
    </citation>
    <scope>NUCLEOTIDE SEQUENCE [LARGE SCALE GENOMIC DNA]</scope>
    <source>
        <strain evidence="3 4">IFM 58123</strain>
    </source>
</reference>
<dbReference type="Proteomes" id="UP000286921">
    <property type="component" value="Unassembled WGS sequence"/>
</dbReference>
<sequence length="650" mass="73688">MRLEAVAFHAARNFVSHFTHEDTRKRKPASLPLGFDSSFSNRLLALTNKHMHACSLLRRRLPPSSANSIKFASDRLLHSGRAQIFPPWYSNQSPLIWSGSFRRPFSTSPLSQPYKPREASSFWSVTFTLFLIGAGAWLQDKYRKSGGDIPTIFDAVEPLQESQVPFLGVIETLKTMPMDLPPGTVGNLTPEQEAKLQELWVLLLKVCGVNLDAVELVQKQNGDAAAAAASQPQDKKKQSKRSRFGLFGRSNTDEEEDSASDKGTNGIASSLASISIADGDDKYGQSKEFQQALVDMKPEEIRVTLWNMVKHDNPDSLLLRFLRARKWDVKNALVMLISTLRWRLLDVKLDEDIMRNGEQSALKKSQSSDPAEKKAGEDFLLQMRMGKSFLHGVDKLGRPICVVRVRLHKAADQETEALDRFTVYTIETARMMLAPPVETACVVFDMTDFSLANMDYHPVKYMIKCFEANYPECLGVVLIHKAPWIFSGIWNIIKGWLDPVVASKIQFTKNVQDLEKFIPKDRIMKELEGDENWAYKYVEPQPDENKPQEDSAKRDELLAERQQLAQELQGATIDWISSTIKKDESALKAAVDRRKDLIERLRVQYWQLDPYVRATSLYDRLDVIQGEGKIEFYPTKSKVEGNALNGEKAE</sequence>
<dbReference type="InterPro" id="IPR001251">
    <property type="entry name" value="CRAL-TRIO_dom"/>
</dbReference>
<evidence type="ECO:0000259" key="2">
    <source>
        <dbReference type="PROSITE" id="PS50191"/>
    </source>
</evidence>
<proteinExistence type="predicted"/>
<feature type="region of interest" description="Disordered" evidence="1">
    <location>
        <begin position="226"/>
        <end position="264"/>
    </location>
</feature>
<dbReference type="Pfam" id="PF00650">
    <property type="entry name" value="CRAL_TRIO"/>
    <property type="match status" value="1"/>
</dbReference>
<dbReference type="PANTHER" id="PTHR46590:SF1">
    <property type="entry name" value="PHOSPHATIDYLINOSITOL TRANSFER PROTEIN CSR1"/>
    <property type="match status" value="1"/>
</dbReference>
<protein>
    <submittedName>
        <fullName evidence="3">CRAL-TRIO domain-containing protein C3H8.02</fullName>
    </submittedName>
</protein>
<dbReference type="Pfam" id="PF03765">
    <property type="entry name" value="CRAL_TRIO_N"/>
    <property type="match status" value="1"/>
</dbReference>
<evidence type="ECO:0000313" key="3">
    <source>
        <dbReference type="EMBL" id="GCB23096.1"/>
    </source>
</evidence>
<dbReference type="SMART" id="SM00516">
    <property type="entry name" value="SEC14"/>
    <property type="match status" value="1"/>
</dbReference>
<accession>A0A401KUY1</accession>
<feature type="domain" description="CRAL-TRIO" evidence="2">
    <location>
        <begin position="377"/>
        <end position="535"/>
    </location>
</feature>
<dbReference type="InterPro" id="IPR011074">
    <property type="entry name" value="CRAL/TRIO_N_dom"/>
</dbReference>
<dbReference type="EMBL" id="BDHI01000014">
    <property type="protein sequence ID" value="GCB23096.1"/>
    <property type="molecule type" value="Genomic_DNA"/>
</dbReference>
<dbReference type="CDD" id="cd00170">
    <property type="entry name" value="SEC14"/>
    <property type="match status" value="1"/>
</dbReference>
<dbReference type="InterPro" id="IPR052432">
    <property type="entry name" value="PITP/CRAL-TRIO"/>
</dbReference>